<feature type="compositionally biased region" description="Low complexity" evidence="4">
    <location>
        <begin position="10"/>
        <end position="22"/>
    </location>
</feature>
<evidence type="ECO:0000313" key="6">
    <source>
        <dbReference type="EMBL" id="QXJ19684.1"/>
    </source>
</evidence>
<dbReference type="SMART" id="SM00382">
    <property type="entry name" value="AAA"/>
    <property type="match status" value="1"/>
</dbReference>
<accession>A0ABX8QNL6</accession>
<evidence type="ECO:0000256" key="3">
    <source>
        <dbReference type="ARBA" id="ARBA00022840"/>
    </source>
</evidence>
<feature type="region of interest" description="Disordered" evidence="4">
    <location>
        <begin position="1"/>
        <end position="24"/>
    </location>
</feature>
<evidence type="ECO:0000259" key="5">
    <source>
        <dbReference type="PROSITE" id="PS50893"/>
    </source>
</evidence>
<keyword evidence="1" id="KW-0813">Transport</keyword>
<dbReference type="Gene3D" id="3.40.50.300">
    <property type="entry name" value="P-loop containing nucleotide triphosphate hydrolases"/>
    <property type="match status" value="1"/>
</dbReference>
<name>A0ABX8QNL6_9ACTN</name>
<evidence type="ECO:0000256" key="4">
    <source>
        <dbReference type="SAM" id="MobiDB-lite"/>
    </source>
</evidence>
<organism evidence="6 7">
    <name type="scientific">Actinomadura graeca</name>
    <dbReference type="NCBI Taxonomy" id="2750812"/>
    <lineage>
        <taxon>Bacteria</taxon>
        <taxon>Bacillati</taxon>
        <taxon>Actinomycetota</taxon>
        <taxon>Actinomycetes</taxon>
        <taxon>Streptosporangiales</taxon>
        <taxon>Thermomonosporaceae</taxon>
        <taxon>Actinomadura</taxon>
    </lineage>
</organism>
<proteinExistence type="predicted"/>
<keyword evidence="3 6" id="KW-0067">ATP-binding</keyword>
<dbReference type="Pfam" id="PF00005">
    <property type="entry name" value="ABC_tran"/>
    <property type="match status" value="1"/>
</dbReference>
<gene>
    <name evidence="6" type="ORF">AGRA3207_000258</name>
</gene>
<evidence type="ECO:0000313" key="7">
    <source>
        <dbReference type="Proteomes" id="UP001049518"/>
    </source>
</evidence>
<keyword evidence="2" id="KW-0547">Nucleotide-binding</keyword>
<dbReference type="CDD" id="cd03293">
    <property type="entry name" value="ABC_NrtD_SsuB_transporters"/>
    <property type="match status" value="1"/>
</dbReference>
<reference evidence="6" key="1">
    <citation type="submission" date="2020-07" db="EMBL/GenBank/DDBJ databases">
        <authorList>
            <person name="Tarantini F.S."/>
            <person name="Hong K.W."/>
            <person name="Chan K.G."/>
        </authorList>
    </citation>
    <scope>NUCLEOTIDE SEQUENCE</scope>
    <source>
        <strain evidence="6">32-07</strain>
    </source>
</reference>
<dbReference type="GO" id="GO:0005524">
    <property type="term" value="F:ATP binding"/>
    <property type="evidence" value="ECO:0007669"/>
    <property type="project" value="UniProtKB-KW"/>
</dbReference>
<dbReference type="PANTHER" id="PTHR42788">
    <property type="entry name" value="TAURINE IMPORT ATP-BINDING PROTEIN-RELATED"/>
    <property type="match status" value="1"/>
</dbReference>
<evidence type="ECO:0000256" key="2">
    <source>
        <dbReference type="ARBA" id="ARBA00022741"/>
    </source>
</evidence>
<dbReference type="PROSITE" id="PS00211">
    <property type="entry name" value="ABC_TRANSPORTER_1"/>
    <property type="match status" value="1"/>
</dbReference>
<dbReference type="EMBL" id="CP059572">
    <property type="protein sequence ID" value="QXJ19684.1"/>
    <property type="molecule type" value="Genomic_DNA"/>
</dbReference>
<dbReference type="InterPro" id="IPR003593">
    <property type="entry name" value="AAA+_ATPase"/>
</dbReference>
<dbReference type="Proteomes" id="UP001049518">
    <property type="component" value="Chromosome"/>
</dbReference>
<dbReference type="InterPro" id="IPR017871">
    <property type="entry name" value="ABC_transporter-like_CS"/>
</dbReference>
<dbReference type="SUPFAM" id="SSF52540">
    <property type="entry name" value="P-loop containing nucleoside triphosphate hydrolases"/>
    <property type="match status" value="1"/>
</dbReference>
<dbReference type="InterPro" id="IPR003439">
    <property type="entry name" value="ABC_transporter-like_ATP-bd"/>
</dbReference>
<sequence length="292" mass="31059">MPEERRLLETATTDAAPGDAGASEGIRTSGLKKVFAAKGSSVEALREFTFASRRGEFVGLLGPSGCGKSTVLRVLADLETPTAGEVTVHGRTPRELREGNGVGIAFQDAGLLPWRSVEANIRLPLEVAGRRDPEGVAELIRLVGLKGFEKARPSQLSGGMRQRVSLARSLVTHPELLLLDEPFGALDDLTRQRLNFELQRIWAERGTTTVLVTHGIAEAVLLSDTVVLMSPRPGTILDVVDVDLPRPRTPEILQDSAFHALCDELSEKLFSGIGNGGGNGNGGNGRGDGAAQ</sequence>
<dbReference type="PROSITE" id="PS50893">
    <property type="entry name" value="ABC_TRANSPORTER_2"/>
    <property type="match status" value="1"/>
</dbReference>
<protein>
    <submittedName>
        <fullName evidence="6">ABC transporter ATP-binding protein</fullName>
    </submittedName>
</protein>
<evidence type="ECO:0000256" key="1">
    <source>
        <dbReference type="ARBA" id="ARBA00022448"/>
    </source>
</evidence>
<dbReference type="InterPro" id="IPR027417">
    <property type="entry name" value="P-loop_NTPase"/>
</dbReference>
<feature type="domain" description="ABC transporter" evidence="5">
    <location>
        <begin position="26"/>
        <end position="256"/>
    </location>
</feature>
<keyword evidence="7" id="KW-1185">Reference proteome</keyword>
<dbReference type="InterPro" id="IPR050166">
    <property type="entry name" value="ABC_transporter_ATP-bind"/>
</dbReference>
<dbReference type="PANTHER" id="PTHR42788:SF13">
    <property type="entry name" value="ALIPHATIC SULFONATES IMPORT ATP-BINDING PROTEIN SSUB"/>
    <property type="match status" value="1"/>
</dbReference>